<accession>A0A915JDR4</accession>
<keyword evidence="1" id="KW-1185">Reference proteome</keyword>
<dbReference type="WBParaSite" id="nRc.2.0.1.t23746-RA">
    <property type="protein sequence ID" value="nRc.2.0.1.t23746-RA"/>
    <property type="gene ID" value="nRc.2.0.1.g23746"/>
</dbReference>
<name>A0A915JDR4_ROMCU</name>
<evidence type="ECO:0000313" key="1">
    <source>
        <dbReference type="Proteomes" id="UP000887565"/>
    </source>
</evidence>
<evidence type="ECO:0000313" key="2">
    <source>
        <dbReference type="WBParaSite" id="nRc.2.0.1.t23746-RA"/>
    </source>
</evidence>
<sequence>MPNRRIPRGKTLNRSLPRAASAEKLVNLGEGDQQHHAAPNPVILDQTPARVQPLQQQAMDFTPQDAGVSVVHPPTIALDWQQAGLANLKKFIANDPDN</sequence>
<dbReference type="Proteomes" id="UP000887565">
    <property type="component" value="Unplaced"/>
</dbReference>
<dbReference type="AlphaFoldDB" id="A0A915JDR4"/>
<organism evidence="1 2">
    <name type="scientific">Romanomermis culicivorax</name>
    <name type="common">Nematode worm</name>
    <dbReference type="NCBI Taxonomy" id="13658"/>
    <lineage>
        <taxon>Eukaryota</taxon>
        <taxon>Metazoa</taxon>
        <taxon>Ecdysozoa</taxon>
        <taxon>Nematoda</taxon>
        <taxon>Enoplea</taxon>
        <taxon>Dorylaimia</taxon>
        <taxon>Mermithida</taxon>
        <taxon>Mermithoidea</taxon>
        <taxon>Mermithidae</taxon>
        <taxon>Romanomermis</taxon>
    </lineage>
</organism>
<reference evidence="2" key="1">
    <citation type="submission" date="2022-11" db="UniProtKB">
        <authorList>
            <consortium name="WormBaseParasite"/>
        </authorList>
    </citation>
    <scope>IDENTIFICATION</scope>
</reference>
<protein>
    <submittedName>
        <fullName evidence="2">Uncharacterized protein</fullName>
    </submittedName>
</protein>
<proteinExistence type="predicted"/>